<evidence type="ECO:0000256" key="1">
    <source>
        <dbReference type="SAM" id="MobiDB-lite"/>
    </source>
</evidence>
<dbReference type="PANTHER" id="PTHR46599">
    <property type="entry name" value="PIGGYBAC TRANSPOSABLE ELEMENT-DERIVED PROTEIN 4"/>
    <property type="match status" value="1"/>
</dbReference>
<dbReference type="EMBL" id="VTPC01006481">
    <property type="protein sequence ID" value="KAF2894881.1"/>
    <property type="molecule type" value="Genomic_DNA"/>
</dbReference>
<protein>
    <recommendedName>
        <fullName evidence="2">PiggyBac transposable element-derived protein domain-containing protein</fullName>
    </recommendedName>
</protein>
<sequence length="315" mass="36046">MTGHSKVNLEELERMDPVDVFNFIDGISEEQALDSDIDGNSDAGNNFSMSPTLTTIRLLIPERKKKFPRNATIASSSDEDDELFTNTNSSKPLQNEDGESKWTKNPHLLHIFEAATYTETSGPKLPASESPLENFLDIFGEDLLNIIVTESNRYARQKGTSLDLSLNELKAFIGILVIMGLNSLPSLRLYWSSDQNFYSARVSEVMPLKRFLKILRYLHIHDNDLVLKRGEPEFDKLYKIRPMIQYLTNSFLQACTPGRNIAIDESMVVFKEKTHLKQYMPQKPIKRGFKIWALACSETGYLQTFLYMKEKKKVC</sequence>
<feature type="compositionally biased region" description="Polar residues" evidence="1">
    <location>
        <begin position="84"/>
        <end position="93"/>
    </location>
</feature>
<accession>A0A8K0D0I3</accession>
<evidence type="ECO:0000313" key="3">
    <source>
        <dbReference type="EMBL" id="KAF2894881.1"/>
    </source>
</evidence>
<feature type="domain" description="PiggyBac transposable element-derived protein" evidence="2">
    <location>
        <begin position="130"/>
        <end position="311"/>
    </location>
</feature>
<evidence type="ECO:0000313" key="4">
    <source>
        <dbReference type="Proteomes" id="UP000801492"/>
    </source>
</evidence>
<proteinExistence type="predicted"/>
<dbReference type="AlphaFoldDB" id="A0A8K0D0I3"/>
<dbReference type="OrthoDB" id="6769716at2759"/>
<dbReference type="Proteomes" id="UP000801492">
    <property type="component" value="Unassembled WGS sequence"/>
</dbReference>
<reference evidence="3" key="1">
    <citation type="submission" date="2019-08" db="EMBL/GenBank/DDBJ databases">
        <title>The genome of the North American firefly Photinus pyralis.</title>
        <authorList>
            <consortium name="Photinus pyralis genome working group"/>
            <person name="Fallon T.R."/>
            <person name="Sander Lower S.E."/>
            <person name="Weng J.-K."/>
        </authorList>
    </citation>
    <scope>NUCLEOTIDE SEQUENCE</scope>
    <source>
        <strain evidence="3">TRF0915ILg1</strain>
        <tissue evidence="3">Whole body</tissue>
    </source>
</reference>
<evidence type="ECO:0000259" key="2">
    <source>
        <dbReference type="Pfam" id="PF13843"/>
    </source>
</evidence>
<dbReference type="Pfam" id="PF13843">
    <property type="entry name" value="DDE_Tnp_1_7"/>
    <property type="match status" value="1"/>
</dbReference>
<keyword evidence="4" id="KW-1185">Reference proteome</keyword>
<name>A0A8K0D0I3_IGNLU</name>
<dbReference type="InterPro" id="IPR029526">
    <property type="entry name" value="PGBD"/>
</dbReference>
<comment type="caution">
    <text evidence="3">The sequence shown here is derived from an EMBL/GenBank/DDBJ whole genome shotgun (WGS) entry which is preliminary data.</text>
</comment>
<organism evidence="3 4">
    <name type="scientific">Ignelater luminosus</name>
    <name type="common">Cucubano</name>
    <name type="synonym">Pyrophorus luminosus</name>
    <dbReference type="NCBI Taxonomy" id="2038154"/>
    <lineage>
        <taxon>Eukaryota</taxon>
        <taxon>Metazoa</taxon>
        <taxon>Ecdysozoa</taxon>
        <taxon>Arthropoda</taxon>
        <taxon>Hexapoda</taxon>
        <taxon>Insecta</taxon>
        <taxon>Pterygota</taxon>
        <taxon>Neoptera</taxon>
        <taxon>Endopterygota</taxon>
        <taxon>Coleoptera</taxon>
        <taxon>Polyphaga</taxon>
        <taxon>Elateriformia</taxon>
        <taxon>Elateroidea</taxon>
        <taxon>Elateridae</taxon>
        <taxon>Agrypninae</taxon>
        <taxon>Pyrophorini</taxon>
        <taxon>Ignelater</taxon>
    </lineage>
</organism>
<gene>
    <name evidence="3" type="ORF">ILUMI_11294</name>
</gene>
<feature type="region of interest" description="Disordered" evidence="1">
    <location>
        <begin position="69"/>
        <end position="101"/>
    </location>
</feature>
<dbReference type="PANTHER" id="PTHR46599:SF3">
    <property type="entry name" value="PIGGYBAC TRANSPOSABLE ELEMENT-DERIVED PROTEIN 4"/>
    <property type="match status" value="1"/>
</dbReference>